<accession>A0A6J8CK96</accession>
<gene>
    <name evidence="6" type="ORF">MCOR_30144</name>
</gene>
<dbReference type="InterPro" id="IPR000315">
    <property type="entry name" value="Znf_B-box"/>
</dbReference>
<keyword evidence="7" id="KW-1185">Reference proteome</keyword>
<name>A0A6J8CK96_MYTCO</name>
<keyword evidence="2" id="KW-0862">Zinc</keyword>
<dbReference type="InterPro" id="IPR010620">
    <property type="entry name" value="SBBP_repeat"/>
</dbReference>
<dbReference type="GO" id="GO:0005654">
    <property type="term" value="C:nucleoplasm"/>
    <property type="evidence" value="ECO:0007669"/>
    <property type="project" value="TreeGrafter"/>
</dbReference>
<dbReference type="Gene3D" id="3.30.160.60">
    <property type="entry name" value="Classic Zinc Finger"/>
    <property type="match status" value="1"/>
</dbReference>
<sequence length="379" mass="43499">MASNWTVCGVCDSLKIAKPSVVYCSECDEGLCDECDKHHAVSKASRAHCTIPVDEYNKLPTDILEIRHNCLKHNEKYLIYCRKHDCPCCHKCVIESHNDCKDIIAIVDIIKDVKSSNALSDIEHILVEVAENLEKITKDRKDNLTSLIEQRKRIEIEIQQTRIKINCHLDQVQEDLMKELNTKMERERKKIEDLLTTLEKKREEIEEYKRTITNIKQHASDLQTFLAIKQIENNVSNEERFLEILTTSESLKQILLSLKDKGVFQKISNFKFIGQIEVEMRPIEVVMTRMKGKQAQLEVSALKYPRGITVDNDGNVYVASSGTNKVIVISSDGKRFMEMLSVKDGLYNPSVLDYDKSTNQLLVANESKTAFLFQVESKN</sequence>
<dbReference type="AlphaFoldDB" id="A0A6J8CK96"/>
<keyword evidence="2" id="KW-0863">Zinc-finger</keyword>
<dbReference type="SUPFAM" id="SSF101898">
    <property type="entry name" value="NHL repeat"/>
    <property type="match status" value="1"/>
</dbReference>
<evidence type="ECO:0000256" key="4">
    <source>
        <dbReference type="SAM" id="Coils"/>
    </source>
</evidence>
<keyword evidence="4" id="KW-0175">Coiled coil</keyword>
<dbReference type="PROSITE" id="PS51125">
    <property type="entry name" value="NHL"/>
    <property type="match status" value="1"/>
</dbReference>
<dbReference type="InterPro" id="IPR001258">
    <property type="entry name" value="NHL_repeat"/>
</dbReference>
<feature type="domain" description="B box-type" evidence="5">
    <location>
        <begin position="10"/>
        <end position="53"/>
    </location>
</feature>
<keyword evidence="2" id="KW-0479">Metal-binding</keyword>
<dbReference type="InterPro" id="IPR011042">
    <property type="entry name" value="6-blade_b-propeller_TolB-like"/>
</dbReference>
<evidence type="ECO:0000313" key="6">
    <source>
        <dbReference type="EMBL" id="CAC5395474.1"/>
    </source>
</evidence>
<dbReference type="Proteomes" id="UP000507470">
    <property type="component" value="Unassembled WGS sequence"/>
</dbReference>
<dbReference type="InterPro" id="IPR047153">
    <property type="entry name" value="TRIM45/56/19-like"/>
</dbReference>
<evidence type="ECO:0000313" key="7">
    <source>
        <dbReference type="Proteomes" id="UP000507470"/>
    </source>
</evidence>
<proteinExistence type="predicted"/>
<dbReference type="GO" id="GO:0061630">
    <property type="term" value="F:ubiquitin protein ligase activity"/>
    <property type="evidence" value="ECO:0007669"/>
    <property type="project" value="TreeGrafter"/>
</dbReference>
<evidence type="ECO:0000256" key="2">
    <source>
        <dbReference type="PROSITE-ProRule" id="PRU00024"/>
    </source>
</evidence>
<evidence type="ECO:0000259" key="5">
    <source>
        <dbReference type="PROSITE" id="PS50119"/>
    </source>
</evidence>
<feature type="coiled-coil region" evidence="4">
    <location>
        <begin position="144"/>
        <end position="218"/>
    </location>
</feature>
<evidence type="ECO:0000256" key="3">
    <source>
        <dbReference type="PROSITE-ProRule" id="PRU00504"/>
    </source>
</evidence>
<evidence type="ECO:0000256" key="1">
    <source>
        <dbReference type="ARBA" id="ARBA00022737"/>
    </source>
</evidence>
<dbReference type="PROSITE" id="PS50119">
    <property type="entry name" value="ZF_BBOX"/>
    <property type="match status" value="1"/>
</dbReference>
<dbReference type="Gene3D" id="2.120.10.30">
    <property type="entry name" value="TolB, C-terminal domain"/>
    <property type="match status" value="1"/>
</dbReference>
<organism evidence="6 7">
    <name type="scientific">Mytilus coruscus</name>
    <name type="common">Sea mussel</name>
    <dbReference type="NCBI Taxonomy" id="42192"/>
    <lineage>
        <taxon>Eukaryota</taxon>
        <taxon>Metazoa</taxon>
        <taxon>Spiralia</taxon>
        <taxon>Lophotrochozoa</taxon>
        <taxon>Mollusca</taxon>
        <taxon>Bivalvia</taxon>
        <taxon>Autobranchia</taxon>
        <taxon>Pteriomorphia</taxon>
        <taxon>Mytilida</taxon>
        <taxon>Mytiloidea</taxon>
        <taxon>Mytilidae</taxon>
        <taxon>Mytilinae</taxon>
        <taxon>Mytilus</taxon>
    </lineage>
</organism>
<dbReference type="EMBL" id="CACVKT020005512">
    <property type="protein sequence ID" value="CAC5395474.1"/>
    <property type="molecule type" value="Genomic_DNA"/>
</dbReference>
<reference evidence="6 7" key="1">
    <citation type="submission" date="2020-06" db="EMBL/GenBank/DDBJ databases">
        <authorList>
            <person name="Li R."/>
            <person name="Bekaert M."/>
        </authorList>
    </citation>
    <scope>NUCLEOTIDE SEQUENCE [LARGE SCALE GENOMIC DNA]</scope>
    <source>
        <strain evidence="7">wild</strain>
    </source>
</reference>
<dbReference type="CDD" id="cd19757">
    <property type="entry name" value="Bbox1"/>
    <property type="match status" value="1"/>
</dbReference>
<dbReference type="PANTHER" id="PTHR25462">
    <property type="entry name" value="BONUS, ISOFORM C-RELATED"/>
    <property type="match status" value="1"/>
</dbReference>
<protein>
    <recommendedName>
        <fullName evidence="5">B box-type domain-containing protein</fullName>
    </recommendedName>
</protein>
<feature type="repeat" description="NHL" evidence="3">
    <location>
        <begin position="302"/>
        <end position="332"/>
    </location>
</feature>
<dbReference type="SMART" id="SM00336">
    <property type="entry name" value="BBOX"/>
    <property type="match status" value="1"/>
</dbReference>
<dbReference type="PANTHER" id="PTHR25462:SF296">
    <property type="entry name" value="MEIOTIC P26, ISOFORM F"/>
    <property type="match status" value="1"/>
</dbReference>
<keyword evidence="1" id="KW-0677">Repeat</keyword>
<dbReference type="GO" id="GO:0008270">
    <property type="term" value="F:zinc ion binding"/>
    <property type="evidence" value="ECO:0007669"/>
    <property type="project" value="UniProtKB-KW"/>
</dbReference>
<dbReference type="OrthoDB" id="10250935at2759"/>
<dbReference type="Pfam" id="PF06739">
    <property type="entry name" value="SBBP"/>
    <property type="match status" value="1"/>
</dbReference>